<evidence type="ECO:0000256" key="1">
    <source>
        <dbReference type="ARBA" id="ARBA00001971"/>
    </source>
</evidence>
<dbReference type="Pfam" id="PF00067">
    <property type="entry name" value="p450"/>
    <property type="match status" value="1"/>
</dbReference>
<evidence type="ECO:0000256" key="4">
    <source>
        <dbReference type="ARBA" id="ARBA00022723"/>
    </source>
</evidence>
<dbReference type="AlphaFoldDB" id="A0A1I8PUL0"/>
<dbReference type="InterPro" id="IPR050196">
    <property type="entry name" value="Cytochrome_P450_Monoox"/>
</dbReference>
<dbReference type="PANTHER" id="PTHR24291:SF187">
    <property type="entry name" value="CYTOCHROME P450 4AE1-RELATED"/>
    <property type="match status" value="1"/>
</dbReference>
<dbReference type="GO" id="GO:0016705">
    <property type="term" value="F:oxidoreductase activity, acting on paired donors, with incorporation or reduction of molecular oxygen"/>
    <property type="evidence" value="ECO:0007669"/>
    <property type="project" value="InterPro"/>
</dbReference>
<reference evidence="10" key="1">
    <citation type="submission" date="2020-05" db="UniProtKB">
        <authorList>
            <consortium name="EnsemblMetazoa"/>
        </authorList>
    </citation>
    <scope>IDENTIFICATION</scope>
    <source>
        <strain evidence="10">USDA</strain>
    </source>
</reference>
<dbReference type="CDD" id="cd20628">
    <property type="entry name" value="CYP4"/>
    <property type="match status" value="1"/>
</dbReference>
<name>A0A1I8PUL0_STOCA</name>
<evidence type="ECO:0000256" key="7">
    <source>
        <dbReference type="ARBA" id="ARBA00023033"/>
    </source>
</evidence>
<evidence type="ECO:0000256" key="3">
    <source>
        <dbReference type="ARBA" id="ARBA00022617"/>
    </source>
</evidence>
<proteinExistence type="inferred from homology"/>
<dbReference type="PRINTS" id="PR00385">
    <property type="entry name" value="P450"/>
</dbReference>
<feature type="binding site" description="axial binding residue" evidence="8">
    <location>
        <position position="457"/>
    </location>
    <ligand>
        <name>heme</name>
        <dbReference type="ChEBI" id="CHEBI:30413"/>
    </ligand>
    <ligandPart>
        <name>Fe</name>
        <dbReference type="ChEBI" id="CHEBI:18248"/>
    </ligandPart>
</feature>
<dbReference type="KEGG" id="scac:106093304"/>
<dbReference type="STRING" id="35570.A0A1I8PUL0"/>
<dbReference type="PROSITE" id="PS00086">
    <property type="entry name" value="CYTOCHROME_P450"/>
    <property type="match status" value="1"/>
</dbReference>
<evidence type="ECO:0000256" key="9">
    <source>
        <dbReference type="RuleBase" id="RU000461"/>
    </source>
</evidence>
<dbReference type="OrthoDB" id="1470350at2759"/>
<dbReference type="EnsemblMetazoa" id="SCAU011259-RA">
    <property type="protein sequence ID" value="SCAU011259-PA"/>
    <property type="gene ID" value="SCAU011259"/>
</dbReference>
<dbReference type="PANTHER" id="PTHR24291">
    <property type="entry name" value="CYTOCHROME P450 FAMILY 4"/>
    <property type="match status" value="1"/>
</dbReference>
<dbReference type="InterPro" id="IPR017972">
    <property type="entry name" value="Cyt_P450_CS"/>
</dbReference>
<keyword evidence="11" id="KW-1185">Reference proteome</keyword>
<comment type="cofactor">
    <cofactor evidence="1 8">
        <name>heme</name>
        <dbReference type="ChEBI" id="CHEBI:30413"/>
    </cofactor>
</comment>
<comment type="similarity">
    <text evidence="2 9">Belongs to the cytochrome P450 family.</text>
</comment>
<evidence type="ECO:0000256" key="6">
    <source>
        <dbReference type="ARBA" id="ARBA00023004"/>
    </source>
</evidence>
<dbReference type="VEuPathDB" id="VectorBase:SCAU011259"/>
<organism evidence="10 11">
    <name type="scientific">Stomoxys calcitrans</name>
    <name type="common">Stable fly</name>
    <name type="synonym">Conops calcitrans</name>
    <dbReference type="NCBI Taxonomy" id="35570"/>
    <lineage>
        <taxon>Eukaryota</taxon>
        <taxon>Metazoa</taxon>
        <taxon>Ecdysozoa</taxon>
        <taxon>Arthropoda</taxon>
        <taxon>Hexapoda</taxon>
        <taxon>Insecta</taxon>
        <taxon>Pterygota</taxon>
        <taxon>Neoptera</taxon>
        <taxon>Endopterygota</taxon>
        <taxon>Diptera</taxon>
        <taxon>Brachycera</taxon>
        <taxon>Muscomorpha</taxon>
        <taxon>Muscoidea</taxon>
        <taxon>Muscidae</taxon>
        <taxon>Stomoxys</taxon>
    </lineage>
</organism>
<evidence type="ECO:0000256" key="5">
    <source>
        <dbReference type="ARBA" id="ARBA00023002"/>
    </source>
</evidence>
<gene>
    <name evidence="10" type="primary">106093304</name>
</gene>
<dbReference type="Gene3D" id="1.10.630.10">
    <property type="entry name" value="Cytochrome P450"/>
    <property type="match status" value="1"/>
</dbReference>
<sequence length="510" mass="58120">MHVIILIVISLAVWGYFIHASRKSRRDAVKNIDGPYNIPLLGPLHWAYGVTPQNIFRKALETKEKYGYMIKVWILNRLVVISADPEMNEQLLSSIQHIGKHQLYGVLHQWLGTGLLTSNGQKWHSRRKIITPTFHFKILEQFVEVFHQQSAVLVQCLASQADGKSAFDIYPHVCSATLDIIAETAMGTKVKAQTNGTMDYTAAVDEMTKVTAWRFFNTHLHSDIIFTILHPFKKMRMMKNLRIMHEFTRKVIKERRQTLEQSLAENSLETVQNEHNDVGSKRRMALLDVLLQSSINGQPLSDDDIREEVDTFMFEGHDTTATALAFTLYLLARHPRVQNKLLAEIHEACGADNSRPCTIMSLNEMKYLECVIKESLRLYPPVPMIARQIEEDFKYKHSSYGEGIIPAGTEMAIILFAMSENSPIFKNPAEFLPERHEEMNAGTSFHYIPFSAGPRNCIGQKFAMLELKVVLIHVIQAYELLPLGQSVEPMLGLVLRSQTGMQLGMKKRTN</sequence>
<keyword evidence="5 9" id="KW-0560">Oxidoreductase</keyword>
<dbReference type="SUPFAM" id="SSF48264">
    <property type="entry name" value="Cytochrome P450"/>
    <property type="match status" value="1"/>
</dbReference>
<dbReference type="InterPro" id="IPR001128">
    <property type="entry name" value="Cyt_P450"/>
</dbReference>
<dbReference type="GO" id="GO:0005506">
    <property type="term" value="F:iron ion binding"/>
    <property type="evidence" value="ECO:0007669"/>
    <property type="project" value="InterPro"/>
</dbReference>
<dbReference type="Proteomes" id="UP000095300">
    <property type="component" value="Unassembled WGS sequence"/>
</dbReference>
<dbReference type="InterPro" id="IPR002401">
    <property type="entry name" value="Cyt_P450_E_grp-I"/>
</dbReference>
<protein>
    <recommendedName>
        <fullName evidence="12">Cytochrome P450</fullName>
    </recommendedName>
</protein>
<evidence type="ECO:0008006" key="12">
    <source>
        <dbReference type="Google" id="ProtNLM"/>
    </source>
</evidence>
<accession>A0A1I8PUL0</accession>
<evidence type="ECO:0000313" key="11">
    <source>
        <dbReference type="Proteomes" id="UP000095300"/>
    </source>
</evidence>
<evidence type="ECO:0000313" key="10">
    <source>
        <dbReference type="EnsemblMetazoa" id="SCAU011259-PA"/>
    </source>
</evidence>
<dbReference type="GO" id="GO:0004497">
    <property type="term" value="F:monooxygenase activity"/>
    <property type="evidence" value="ECO:0007669"/>
    <property type="project" value="UniProtKB-KW"/>
</dbReference>
<evidence type="ECO:0000256" key="8">
    <source>
        <dbReference type="PIRSR" id="PIRSR602401-1"/>
    </source>
</evidence>
<dbReference type="PRINTS" id="PR00463">
    <property type="entry name" value="EP450I"/>
</dbReference>
<dbReference type="InterPro" id="IPR036396">
    <property type="entry name" value="Cyt_P450_sf"/>
</dbReference>
<keyword evidence="6 8" id="KW-0408">Iron</keyword>
<keyword evidence="3 8" id="KW-0349">Heme</keyword>
<keyword evidence="7 9" id="KW-0503">Monooxygenase</keyword>
<keyword evidence="4 8" id="KW-0479">Metal-binding</keyword>
<evidence type="ECO:0000256" key="2">
    <source>
        <dbReference type="ARBA" id="ARBA00010617"/>
    </source>
</evidence>
<dbReference type="GO" id="GO:0020037">
    <property type="term" value="F:heme binding"/>
    <property type="evidence" value="ECO:0007669"/>
    <property type="project" value="InterPro"/>
</dbReference>